<dbReference type="OrthoDB" id="5427350at2759"/>
<gene>
    <name evidence="3" type="ORF">MYCFIDRAFT_39079</name>
</gene>
<evidence type="ECO:0000313" key="3">
    <source>
        <dbReference type="EMBL" id="EME83289.1"/>
    </source>
</evidence>
<dbReference type="SUPFAM" id="SSF50998">
    <property type="entry name" value="Quinoprotein alcohol dehydrogenase-like"/>
    <property type="match status" value="1"/>
</dbReference>
<dbReference type="RefSeq" id="XP_007925789.1">
    <property type="nucleotide sequence ID" value="XM_007927598.1"/>
</dbReference>
<dbReference type="PANTHER" id="PTHR35340">
    <property type="entry name" value="PQQ ENZYME REPEAT PROTEIN-RELATED"/>
    <property type="match status" value="1"/>
</dbReference>
<protein>
    <recommendedName>
        <fullName evidence="5">Arylsulfotransferase</fullName>
    </recommendedName>
</protein>
<dbReference type="PANTHER" id="PTHR35340:SF5">
    <property type="entry name" value="ASST-DOMAIN-CONTAINING PROTEIN"/>
    <property type="match status" value="1"/>
</dbReference>
<accession>M2ZWC7</accession>
<keyword evidence="1" id="KW-1133">Transmembrane helix</keyword>
<dbReference type="InterPro" id="IPR039535">
    <property type="entry name" value="ASST-like"/>
</dbReference>
<dbReference type="STRING" id="383855.M2ZWC7"/>
<dbReference type="Pfam" id="PF14269">
    <property type="entry name" value="Arylsulfotran_2"/>
    <property type="match status" value="1"/>
</dbReference>
<dbReference type="InterPro" id="IPR053143">
    <property type="entry name" value="Arylsulfate_ST"/>
</dbReference>
<dbReference type="GeneID" id="19339273"/>
<dbReference type="VEuPathDB" id="FungiDB:MYCFIDRAFT_39079"/>
<dbReference type="AlphaFoldDB" id="M2ZWC7"/>
<organism evidence="3 4">
    <name type="scientific">Pseudocercospora fijiensis (strain CIRAD86)</name>
    <name type="common">Black leaf streak disease fungus</name>
    <name type="synonym">Mycosphaerella fijiensis</name>
    <dbReference type="NCBI Taxonomy" id="383855"/>
    <lineage>
        <taxon>Eukaryota</taxon>
        <taxon>Fungi</taxon>
        <taxon>Dikarya</taxon>
        <taxon>Ascomycota</taxon>
        <taxon>Pezizomycotina</taxon>
        <taxon>Dothideomycetes</taxon>
        <taxon>Dothideomycetidae</taxon>
        <taxon>Mycosphaerellales</taxon>
        <taxon>Mycosphaerellaceae</taxon>
        <taxon>Pseudocercospora</taxon>
    </lineage>
</organism>
<keyword evidence="1" id="KW-0472">Membrane</keyword>
<keyword evidence="2" id="KW-0732">Signal</keyword>
<dbReference type="eggNOG" id="ENOG502QPU9">
    <property type="taxonomic scope" value="Eukaryota"/>
</dbReference>
<evidence type="ECO:0000256" key="2">
    <source>
        <dbReference type="SAM" id="SignalP"/>
    </source>
</evidence>
<evidence type="ECO:0000256" key="1">
    <source>
        <dbReference type="SAM" id="Phobius"/>
    </source>
</evidence>
<dbReference type="InterPro" id="IPR011047">
    <property type="entry name" value="Quinoprotein_ADH-like_sf"/>
</dbReference>
<name>M2ZWC7_PSEFD</name>
<keyword evidence="4" id="KW-1185">Reference proteome</keyword>
<evidence type="ECO:0000313" key="4">
    <source>
        <dbReference type="Proteomes" id="UP000016932"/>
    </source>
</evidence>
<evidence type="ECO:0008006" key="5">
    <source>
        <dbReference type="Google" id="ProtNLM"/>
    </source>
</evidence>
<dbReference type="Proteomes" id="UP000016932">
    <property type="component" value="Unassembled WGS sequence"/>
</dbReference>
<feature type="signal peptide" evidence="2">
    <location>
        <begin position="1"/>
        <end position="19"/>
    </location>
</feature>
<keyword evidence="1" id="KW-0812">Transmembrane</keyword>
<feature type="chain" id="PRO_5004030246" description="Arylsulfotransferase" evidence="2">
    <location>
        <begin position="20"/>
        <end position="573"/>
    </location>
</feature>
<proteinExistence type="predicted"/>
<sequence>MTLALLLLWHLQIAIAASAELPSETDQVERVYIESYPVKEFASANILAPQVEFSIDNSECDDGQYYFISPRGWKVREPGPMILDRKGEVIWANHFPNDFGGQAYDLRVQQYQGEEYLTFWLGDDRVRGHGDGYFYMLNSSYHIVRKVSGANGKLADFHEFLITPEGTVVLAVYETTPKDVRPAGRKVNDTWNQAVLDCLVQEVNIETGELIFEWRASDHIDVTLSYQKMDKPEVGTKEKPYDFYHLNSVDKDEHGNYLITARNTHSSIYVDGRTGETIWTLGGKDNKFKARSGGHALNMAWQHDARFVSPELFPETYRPSTSNPGTTTKLMTIEGSDPAYTVRVVREYIHPEHIISFSQGSVQLLSQQKGRDARVVVGYGINAVVAEFSGNGTILCDMLFGTKYSWETGNIHNYRAYKFPWVGRPTHSPAIAIRDGNAYFSWNGATEVVEWLLQESDLTGARVWIDVIKVPKTGFETAIPLISDRYAVRKRYLRAMAIDKDGRVLHHGISDPLDRHHGISDHVDQSPSTFGLDLTGNTLYLSLTIACIGSIAVLARLFKILRGRAPKPSGKSS</sequence>
<dbReference type="KEGG" id="pfj:MYCFIDRAFT_39079"/>
<dbReference type="HOGENOM" id="CLU_018249_0_0_1"/>
<dbReference type="EMBL" id="KB446558">
    <property type="protein sequence ID" value="EME83289.1"/>
    <property type="molecule type" value="Genomic_DNA"/>
</dbReference>
<reference evidence="3 4" key="1">
    <citation type="journal article" date="2012" name="PLoS Pathog.">
        <title>Diverse lifestyles and strategies of plant pathogenesis encoded in the genomes of eighteen Dothideomycetes fungi.</title>
        <authorList>
            <person name="Ohm R.A."/>
            <person name="Feau N."/>
            <person name="Henrissat B."/>
            <person name="Schoch C.L."/>
            <person name="Horwitz B.A."/>
            <person name="Barry K.W."/>
            <person name="Condon B.J."/>
            <person name="Copeland A.C."/>
            <person name="Dhillon B."/>
            <person name="Glaser F."/>
            <person name="Hesse C.N."/>
            <person name="Kosti I."/>
            <person name="LaButti K."/>
            <person name="Lindquist E.A."/>
            <person name="Lucas S."/>
            <person name="Salamov A.A."/>
            <person name="Bradshaw R.E."/>
            <person name="Ciuffetti L."/>
            <person name="Hamelin R.C."/>
            <person name="Kema G.H.J."/>
            <person name="Lawrence C."/>
            <person name="Scott J.A."/>
            <person name="Spatafora J.W."/>
            <person name="Turgeon B.G."/>
            <person name="de Wit P.J.G.M."/>
            <person name="Zhong S."/>
            <person name="Goodwin S.B."/>
            <person name="Grigoriev I.V."/>
        </authorList>
    </citation>
    <scope>NUCLEOTIDE SEQUENCE [LARGE SCALE GENOMIC DNA]</scope>
    <source>
        <strain evidence="3 4">CIRAD86</strain>
    </source>
</reference>
<feature type="transmembrane region" description="Helical" evidence="1">
    <location>
        <begin position="539"/>
        <end position="558"/>
    </location>
</feature>